<proteinExistence type="predicted"/>
<dbReference type="InterPro" id="IPR011740">
    <property type="entry name" value="DUF2460"/>
</dbReference>
<organism evidence="2 3">
    <name type="scientific">Methylobacterium durans</name>
    <dbReference type="NCBI Taxonomy" id="2202825"/>
    <lineage>
        <taxon>Bacteria</taxon>
        <taxon>Pseudomonadati</taxon>
        <taxon>Pseudomonadota</taxon>
        <taxon>Alphaproteobacteria</taxon>
        <taxon>Hyphomicrobiales</taxon>
        <taxon>Methylobacteriaceae</taxon>
        <taxon>Methylobacterium</taxon>
    </lineage>
</organism>
<name>A0A2U8W6E1_9HYPH</name>
<dbReference type="AlphaFoldDB" id="A0A2U8W6E1"/>
<dbReference type="KEGG" id="mets:DK389_12610"/>
<dbReference type="NCBIfam" id="TIGR02217">
    <property type="entry name" value="chp_TIGR02217"/>
    <property type="match status" value="1"/>
</dbReference>
<feature type="domain" description="DUF2460" evidence="1">
    <location>
        <begin position="6"/>
        <end position="211"/>
    </location>
</feature>
<keyword evidence="3" id="KW-1185">Reference proteome</keyword>
<sequence length="213" mass="22936">MPADFHEVRFPLDVSLRGSGGPSRLTEIVTLASGREHRNSRWADSRRRYDAGFGIRTLDALHAVVSFFEERRGRLYGFRYRDRVDFRSGPPGRAIAPTDQPLGTGDGTTRVFALAKTYGGGPLPYRRPIAKPVAETVRVAVAGIEVAQATFACDATTGLVTFASGATPPSGALVTAGFAFDVPVRFDTDDLTVNLEAFTAGEIPKVPLVEIVP</sequence>
<gene>
    <name evidence="2" type="ORF">DK389_12610</name>
</gene>
<dbReference type="Pfam" id="PF09343">
    <property type="entry name" value="DUF2460"/>
    <property type="match status" value="1"/>
</dbReference>
<dbReference type="EMBL" id="CP029550">
    <property type="protein sequence ID" value="AWN41208.1"/>
    <property type="molecule type" value="Genomic_DNA"/>
</dbReference>
<evidence type="ECO:0000313" key="2">
    <source>
        <dbReference type="EMBL" id="AWN41208.1"/>
    </source>
</evidence>
<evidence type="ECO:0000259" key="1">
    <source>
        <dbReference type="Pfam" id="PF09343"/>
    </source>
</evidence>
<protein>
    <submittedName>
        <fullName evidence="2">TIGR02217 family protein</fullName>
    </submittedName>
</protein>
<dbReference type="OrthoDB" id="1685145at2"/>
<dbReference type="RefSeq" id="WP_109890006.1">
    <property type="nucleotide sequence ID" value="NZ_CP029550.1"/>
</dbReference>
<accession>A0A2U8W6E1</accession>
<reference evidence="3" key="1">
    <citation type="submission" date="2018-05" db="EMBL/GenBank/DDBJ databases">
        <title>Complete Genome Sequence of Methylobacterium sp. 17SD2-17.</title>
        <authorList>
            <person name="Srinivasan S."/>
        </authorList>
    </citation>
    <scope>NUCLEOTIDE SEQUENCE [LARGE SCALE GENOMIC DNA]</scope>
    <source>
        <strain evidence="3">17SD2-17</strain>
    </source>
</reference>
<dbReference type="Proteomes" id="UP000245926">
    <property type="component" value="Chromosome"/>
</dbReference>
<evidence type="ECO:0000313" key="3">
    <source>
        <dbReference type="Proteomes" id="UP000245926"/>
    </source>
</evidence>